<dbReference type="RefSeq" id="WP_115122030.1">
    <property type="nucleotide sequence ID" value="NZ_QRAO01000001.1"/>
</dbReference>
<organism evidence="2 3">
    <name type="scientific">Marinirhabdus gelatinilytica</name>
    <dbReference type="NCBI Taxonomy" id="1703343"/>
    <lineage>
        <taxon>Bacteria</taxon>
        <taxon>Pseudomonadati</taxon>
        <taxon>Bacteroidota</taxon>
        <taxon>Flavobacteriia</taxon>
        <taxon>Flavobacteriales</taxon>
        <taxon>Flavobacteriaceae</taxon>
    </lineage>
</organism>
<keyword evidence="1" id="KW-0812">Transmembrane</keyword>
<reference evidence="2 3" key="1">
    <citation type="submission" date="2018-07" db="EMBL/GenBank/DDBJ databases">
        <title>Genomic Encyclopedia of Type Strains, Phase IV (KMG-IV): sequencing the most valuable type-strain genomes for metagenomic binning, comparative biology and taxonomic classification.</title>
        <authorList>
            <person name="Goeker M."/>
        </authorList>
    </citation>
    <scope>NUCLEOTIDE SEQUENCE [LARGE SCALE GENOMIC DNA]</scope>
    <source>
        <strain evidence="2 3">DSM 101478</strain>
    </source>
</reference>
<evidence type="ECO:0000313" key="2">
    <source>
        <dbReference type="EMBL" id="RDK88313.1"/>
    </source>
</evidence>
<evidence type="ECO:0000256" key="1">
    <source>
        <dbReference type="SAM" id="Phobius"/>
    </source>
</evidence>
<feature type="transmembrane region" description="Helical" evidence="1">
    <location>
        <begin position="35"/>
        <end position="54"/>
    </location>
</feature>
<dbReference type="OrthoDB" id="1453319at2"/>
<keyword evidence="3" id="KW-1185">Reference proteome</keyword>
<dbReference type="AlphaFoldDB" id="A0A370QIW9"/>
<name>A0A370QIW9_9FLAO</name>
<evidence type="ECO:0000313" key="3">
    <source>
        <dbReference type="Proteomes" id="UP000255317"/>
    </source>
</evidence>
<gene>
    <name evidence="2" type="ORF">C8D94_101183</name>
</gene>
<dbReference type="Proteomes" id="UP000255317">
    <property type="component" value="Unassembled WGS sequence"/>
</dbReference>
<sequence>MKIFIYILMALAAGLLVYNTTKIDFEAPLEGDSTVAVICVLAAACVIVLLWILIASRTIKKKMK</sequence>
<comment type="caution">
    <text evidence="2">The sequence shown here is derived from an EMBL/GenBank/DDBJ whole genome shotgun (WGS) entry which is preliminary data.</text>
</comment>
<protein>
    <submittedName>
        <fullName evidence="2">Uncharacterized protein</fullName>
    </submittedName>
</protein>
<keyword evidence="1" id="KW-1133">Transmembrane helix</keyword>
<keyword evidence="1" id="KW-0472">Membrane</keyword>
<proteinExistence type="predicted"/>
<accession>A0A370QIW9</accession>
<dbReference type="EMBL" id="QRAO01000001">
    <property type="protein sequence ID" value="RDK88313.1"/>
    <property type="molecule type" value="Genomic_DNA"/>
</dbReference>